<dbReference type="NCBIfam" id="TIGR00254">
    <property type="entry name" value="GGDEF"/>
    <property type="match status" value="1"/>
</dbReference>
<dbReference type="RefSeq" id="WP_112116213.1">
    <property type="nucleotide sequence ID" value="NZ_PRKZ01000009.1"/>
</dbReference>
<feature type="transmembrane region" description="Helical" evidence="1">
    <location>
        <begin position="34"/>
        <end position="58"/>
    </location>
</feature>
<dbReference type="PANTHER" id="PTHR45138">
    <property type="entry name" value="REGULATORY COMPONENTS OF SENSORY TRANSDUCTION SYSTEM"/>
    <property type="match status" value="1"/>
</dbReference>
<dbReference type="InterPro" id="IPR029787">
    <property type="entry name" value="Nucleotide_cyclase"/>
</dbReference>
<feature type="transmembrane region" description="Helical" evidence="1">
    <location>
        <begin position="64"/>
        <end position="82"/>
    </location>
</feature>
<dbReference type="InterPro" id="IPR043128">
    <property type="entry name" value="Rev_trsase/Diguanyl_cyclase"/>
</dbReference>
<dbReference type="SMART" id="SM00267">
    <property type="entry name" value="GGDEF"/>
    <property type="match status" value="1"/>
</dbReference>
<evidence type="ECO:0000256" key="1">
    <source>
        <dbReference type="SAM" id="Phobius"/>
    </source>
</evidence>
<dbReference type="GO" id="GO:0052621">
    <property type="term" value="F:diguanylate cyclase activity"/>
    <property type="evidence" value="ECO:0007669"/>
    <property type="project" value="TreeGrafter"/>
</dbReference>
<evidence type="ECO:0000313" key="3">
    <source>
        <dbReference type="EMBL" id="RAW48386.1"/>
    </source>
</evidence>
<dbReference type="PANTHER" id="PTHR45138:SF9">
    <property type="entry name" value="DIGUANYLATE CYCLASE DGCM-RELATED"/>
    <property type="match status" value="1"/>
</dbReference>
<dbReference type="InterPro" id="IPR000160">
    <property type="entry name" value="GGDEF_dom"/>
</dbReference>
<dbReference type="InterPro" id="IPR050469">
    <property type="entry name" value="Diguanylate_Cyclase"/>
</dbReference>
<keyword evidence="1" id="KW-0472">Membrane</keyword>
<proteinExistence type="predicted"/>
<dbReference type="Proteomes" id="UP000251634">
    <property type="component" value="Unassembled WGS sequence"/>
</dbReference>
<protein>
    <recommendedName>
        <fullName evidence="2">GGDEF domain-containing protein</fullName>
    </recommendedName>
</protein>
<sequence length="353" mass="39825">MLEKLKKLLLYAGAEPEDFARCQMDVQIANRRRLTAFLGTACAFFVALTLGSCMVPLLYDHIPVFAAALIVSLGLLAVEQMFPQKLGLFLNWEIYAFGAMIYGLGIYLGTVQTPDQRAAAFFAFLLYVPMLFMMRPILHIANVLLFDGIFLVCVTRFKDWRVIPMDVCNALVFGAISCIVSTFVMSMMYGNFITSSKLTTVAESDLNTRLHNRNAYENRLRDYPLRCSNSLTCVYIDVNGLHELNNTYGHEEGDKMLRTVACILREIFGEEDSYRIGGDEFVAFALDSTDTELNENMEQFVRQVEEAGYSVAVGTASHSAGGIDIDALVKKAEQRMYLDKSRHYEQLRRSTEE</sequence>
<feature type="domain" description="GGDEF" evidence="2">
    <location>
        <begin position="229"/>
        <end position="352"/>
    </location>
</feature>
<dbReference type="Gene3D" id="3.30.70.270">
    <property type="match status" value="1"/>
</dbReference>
<dbReference type="EMBL" id="PRKZ01000009">
    <property type="protein sequence ID" value="RAW48386.1"/>
    <property type="molecule type" value="Genomic_DNA"/>
</dbReference>
<dbReference type="CDD" id="cd01949">
    <property type="entry name" value="GGDEF"/>
    <property type="match status" value="1"/>
</dbReference>
<feature type="transmembrane region" description="Helical" evidence="1">
    <location>
        <begin position="94"/>
        <end position="111"/>
    </location>
</feature>
<gene>
    <name evidence="3" type="ORF">C4N25_11485</name>
</gene>
<evidence type="ECO:0000313" key="4">
    <source>
        <dbReference type="Proteomes" id="UP000251634"/>
    </source>
</evidence>
<organism evidence="3 4">
    <name type="scientific">Faecalibacterium prausnitzii</name>
    <dbReference type="NCBI Taxonomy" id="853"/>
    <lineage>
        <taxon>Bacteria</taxon>
        <taxon>Bacillati</taxon>
        <taxon>Bacillota</taxon>
        <taxon>Clostridia</taxon>
        <taxon>Eubacteriales</taxon>
        <taxon>Oscillospiraceae</taxon>
        <taxon>Faecalibacterium</taxon>
    </lineage>
</organism>
<dbReference type="Pfam" id="PF00990">
    <property type="entry name" value="GGDEF"/>
    <property type="match status" value="1"/>
</dbReference>
<feature type="transmembrane region" description="Helical" evidence="1">
    <location>
        <begin position="170"/>
        <end position="189"/>
    </location>
</feature>
<dbReference type="AlphaFoldDB" id="A0A329TIQ0"/>
<name>A0A329TIQ0_9FIRM</name>
<accession>A0A329TIQ0</accession>
<keyword evidence="1" id="KW-0812">Transmembrane</keyword>
<feature type="transmembrane region" description="Helical" evidence="1">
    <location>
        <begin position="140"/>
        <end position="158"/>
    </location>
</feature>
<reference evidence="3 4" key="1">
    <citation type="submission" date="2018-02" db="EMBL/GenBank/DDBJ databases">
        <title>Complete genome sequencing of Faecalibacterium prausnitzii strains isolated from the human gut.</title>
        <authorList>
            <person name="Fitzgerald B.C."/>
            <person name="Shkoporov A.N."/>
            <person name="Ross P.R."/>
            <person name="Hill C."/>
        </authorList>
    </citation>
    <scope>NUCLEOTIDE SEQUENCE [LARGE SCALE GENOMIC DNA]</scope>
    <source>
        <strain evidence="3 4">APC942/8-14-2</strain>
    </source>
</reference>
<comment type="caution">
    <text evidence="3">The sequence shown here is derived from an EMBL/GenBank/DDBJ whole genome shotgun (WGS) entry which is preliminary data.</text>
</comment>
<dbReference type="PROSITE" id="PS50887">
    <property type="entry name" value="GGDEF"/>
    <property type="match status" value="1"/>
</dbReference>
<evidence type="ECO:0000259" key="2">
    <source>
        <dbReference type="PROSITE" id="PS50887"/>
    </source>
</evidence>
<keyword evidence="1" id="KW-1133">Transmembrane helix</keyword>
<dbReference type="SUPFAM" id="SSF55073">
    <property type="entry name" value="Nucleotide cyclase"/>
    <property type="match status" value="1"/>
</dbReference>